<proteinExistence type="predicted"/>
<sequence>MNLFHWIIYLLRLPLYLVFSALFRVYLLLIFLTRSAAPFLVTVAFGAAAYFGRDWAEPYVLAWHADLTRSALGTWQGDFARFAGRAPYEIGALAAGAGLFLGLWWFQAPLKHVLLAFPMPQRPMPPIRHWVPPAHQLKAYSVYRAVPELPLRFVDGRIETFLARLDPKVQTALRQKRPQAPLSVVQAPVAGQGAATASKPPQSPPRASQAPTTPAPRRTRKTSAAAKPAKPPLPKRKPGQGPLAAQ</sequence>
<dbReference type="Proteomes" id="UP000786693">
    <property type="component" value="Unassembled WGS sequence"/>
</dbReference>
<evidence type="ECO:0000256" key="1">
    <source>
        <dbReference type="SAM" id="MobiDB-lite"/>
    </source>
</evidence>
<feature type="compositionally biased region" description="Low complexity" evidence="1">
    <location>
        <begin position="189"/>
        <end position="228"/>
    </location>
</feature>
<name>A0ABQ4NRS9_9RHOB</name>
<reference evidence="3 4" key="1">
    <citation type="submission" date="2021-05" db="EMBL/GenBank/DDBJ databases">
        <title>Bacteria Genome sequencing.</title>
        <authorList>
            <person name="Takabe Y."/>
            <person name="Nakajima Y."/>
            <person name="Suzuki S."/>
            <person name="Shiozaki T."/>
        </authorList>
    </citation>
    <scope>NUCLEOTIDE SEQUENCE [LARGE SCALE GENOMIC DNA]</scope>
    <source>
        <strain evidence="3 4">AI_62</strain>
    </source>
</reference>
<dbReference type="RefSeq" id="WP_220750596.1">
    <property type="nucleotide sequence ID" value="NZ_BPFH01000012.1"/>
</dbReference>
<feature type="region of interest" description="Disordered" evidence="1">
    <location>
        <begin position="189"/>
        <end position="246"/>
    </location>
</feature>
<evidence type="ECO:0000313" key="3">
    <source>
        <dbReference type="EMBL" id="GIT97119.1"/>
    </source>
</evidence>
<keyword evidence="4" id="KW-1185">Reference proteome</keyword>
<dbReference type="EMBL" id="BPFH01000012">
    <property type="protein sequence ID" value="GIT97119.1"/>
    <property type="molecule type" value="Genomic_DNA"/>
</dbReference>
<accession>A0ABQ4NRS9</accession>
<evidence type="ECO:0000313" key="4">
    <source>
        <dbReference type="Proteomes" id="UP000786693"/>
    </source>
</evidence>
<keyword evidence="2" id="KW-0812">Transmembrane</keyword>
<feature type="transmembrane region" description="Helical" evidence="2">
    <location>
        <begin position="6"/>
        <end position="29"/>
    </location>
</feature>
<comment type="caution">
    <text evidence="3">The sequence shown here is derived from an EMBL/GenBank/DDBJ whole genome shotgun (WGS) entry which is preliminary data.</text>
</comment>
<keyword evidence="2" id="KW-0472">Membrane</keyword>
<keyword evidence="2" id="KW-1133">Transmembrane helix</keyword>
<protein>
    <submittedName>
        <fullName evidence="3">Uncharacterized protein</fullName>
    </submittedName>
</protein>
<evidence type="ECO:0000256" key="2">
    <source>
        <dbReference type="SAM" id="Phobius"/>
    </source>
</evidence>
<feature type="transmembrane region" description="Helical" evidence="2">
    <location>
        <begin position="86"/>
        <end position="106"/>
    </location>
</feature>
<gene>
    <name evidence="3" type="ORF">JANAI62_37420</name>
</gene>
<organism evidence="3 4">
    <name type="scientific">Jannaschia pagri</name>
    <dbReference type="NCBI Taxonomy" id="2829797"/>
    <lineage>
        <taxon>Bacteria</taxon>
        <taxon>Pseudomonadati</taxon>
        <taxon>Pseudomonadota</taxon>
        <taxon>Alphaproteobacteria</taxon>
        <taxon>Rhodobacterales</taxon>
        <taxon>Roseobacteraceae</taxon>
        <taxon>Jannaschia</taxon>
    </lineage>
</organism>